<evidence type="ECO:0000259" key="1">
    <source>
        <dbReference type="Pfam" id="PF13966"/>
    </source>
</evidence>
<dbReference type="InterPro" id="IPR026960">
    <property type="entry name" value="RVT-Znf"/>
</dbReference>
<proteinExistence type="predicted"/>
<reference evidence="2 3" key="1">
    <citation type="journal article" date="2020" name="Cell">
        <title>Large-Scale Comparative Analyses of Tick Genomes Elucidate Their Genetic Diversity and Vector Capacities.</title>
        <authorList>
            <consortium name="Tick Genome and Microbiome Consortium (TIGMIC)"/>
            <person name="Jia N."/>
            <person name="Wang J."/>
            <person name="Shi W."/>
            <person name="Du L."/>
            <person name="Sun Y."/>
            <person name="Zhan W."/>
            <person name="Jiang J.F."/>
            <person name="Wang Q."/>
            <person name="Zhang B."/>
            <person name="Ji P."/>
            <person name="Bell-Sakyi L."/>
            <person name="Cui X.M."/>
            <person name="Yuan T.T."/>
            <person name="Jiang B.G."/>
            <person name="Yang W.F."/>
            <person name="Lam T.T."/>
            <person name="Chang Q.C."/>
            <person name="Ding S.J."/>
            <person name="Wang X.J."/>
            <person name="Zhu J.G."/>
            <person name="Ruan X.D."/>
            <person name="Zhao L."/>
            <person name="Wei J.T."/>
            <person name="Ye R.Z."/>
            <person name="Que T.C."/>
            <person name="Du C.H."/>
            <person name="Zhou Y.H."/>
            <person name="Cheng J.X."/>
            <person name="Dai P.F."/>
            <person name="Guo W.B."/>
            <person name="Han X.H."/>
            <person name="Huang E.J."/>
            <person name="Li L.F."/>
            <person name="Wei W."/>
            <person name="Gao Y.C."/>
            <person name="Liu J.Z."/>
            <person name="Shao H.Z."/>
            <person name="Wang X."/>
            <person name="Wang C.C."/>
            <person name="Yang T.C."/>
            <person name="Huo Q.B."/>
            <person name="Li W."/>
            <person name="Chen H.Y."/>
            <person name="Chen S.E."/>
            <person name="Zhou L.G."/>
            <person name="Ni X.B."/>
            <person name="Tian J.H."/>
            <person name="Sheng Y."/>
            <person name="Liu T."/>
            <person name="Pan Y.S."/>
            <person name="Xia L.Y."/>
            <person name="Li J."/>
            <person name="Zhao F."/>
            <person name="Cao W.C."/>
        </authorList>
    </citation>
    <scope>NUCLEOTIDE SEQUENCE [LARGE SCALE GENOMIC DNA]</scope>
    <source>
        <strain evidence="2">HaeL-2018</strain>
    </source>
</reference>
<keyword evidence="3" id="KW-1185">Reference proteome</keyword>
<name>A0A9J6FJ30_HAELO</name>
<protein>
    <recommendedName>
        <fullName evidence="1">Reverse transcriptase zinc-binding domain-containing protein</fullName>
    </recommendedName>
</protein>
<dbReference type="EMBL" id="JABSTR010000001">
    <property type="protein sequence ID" value="KAH9362947.1"/>
    <property type="molecule type" value="Genomic_DNA"/>
</dbReference>
<dbReference type="OrthoDB" id="1112108at2759"/>
<gene>
    <name evidence="2" type="ORF">HPB48_014271</name>
</gene>
<accession>A0A9J6FJ30</accession>
<comment type="caution">
    <text evidence="2">The sequence shown here is derived from an EMBL/GenBank/DDBJ whole genome shotgun (WGS) entry which is preliminary data.</text>
</comment>
<dbReference type="Pfam" id="PF13966">
    <property type="entry name" value="zf-RVT"/>
    <property type="match status" value="1"/>
</dbReference>
<organism evidence="2 3">
    <name type="scientific">Haemaphysalis longicornis</name>
    <name type="common">Bush tick</name>
    <dbReference type="NCBI Taxonomy" id="44386"/>
    <lineage>
        <taxon>Eukaryota</taxon>
        <taxon>Metazoa</taxon>
        <taxon>Ecdysozoa</taxon>
        <taxon>Arthropoda</taxon>
        <taxon>Chelicerata</taxon>
        <taxon>Arachnida</taxon>
        <taxon>Acari</taxon>
        <taxon>Parasitiformes</taxon>
        <taxon>Ixodida</taxon>
        <taxon>Ixodoidea</taxon>
        <taxon>Ixodidae</taxon>
        <taxon>Haemaphysalinae</taxon>
        <taxon>Haemaphysalis</taxon>
    </lineage>
</organism>
<dbReference type="Proteomes" id="UP000821853">
    <property type="component" value="Chromosome 1"/>
</dbReference>
<feature type="domain" description="Reverse transcriptase zinc-binding" evidence="1">
    <location>
        <begin position="102"/>
        <end position="161"/>
    </location>
</feature>
<dbReference type="AlphaFoldDB" id="A0A9J6FJ30"/>
<sequence length="251" mass="29371">MFDILEVNDEPAATLLRYWVGPLGKHIEDINWNQVAKSETPGRHQTTLVTYLKKARQHLQDENLRELSPIEASEKLPTTPFGVIRPPTTRRRPEKRWKRACPPWLRPNLRELQWKIEASAMETRDRLARWRITRDWWCTYCGQPETTDHVFAQCRVPKAFWRRLSWKPKNDQDRNAGAREKLRCFVDSFRGKHAPIILTVNNVSGKAKLFLQGQLDLTNQESFQQSWCFSGVVWLRGTDLVVRGTRAGDQP</sequence>
<dbReference type="VEuPathDB" id="VectorBase:HLOH_060498"/>
<evidence type="ECO:0000313" key="3">
    <source>
        <dbReference type="Proteomes" id="UP000821853"/>
    </source>
</evidence>
<evidence type="ECO:0000313" key="2">
    <source>
        <dbReference type="EMBL" id="KAH9362947.1"/>
    </source>
</evidence>